<sequence>MGNHLNYEIYELEPTNINSNSDLCKLFSIPNQSIIIFEDIDSTITLQNGESRDESWRNNNKTRVTLSGLLHFLDGFGHAVVKNAYLSSQRITKKG</sequence>
<reference evidence="1 2" key="1">
    <citation type="submission" date="2018-10" db="EMBL/GenBank/DDBJ databases">
        <title>A high-quality apple genome assembly.</title>
        <authorList>
            <person name="Hu J."/>
        </authorList>
    </citation>
    <scope>NUCLEOTIDE SEQUENCE [LARGE SCALE GENOMIC DNA]</scope>
    <source>
        <strain evidence="2">cv. HFTH1</strain>
        <tissue evidence="1">Young leaf</tissue>
    </source>
</reference>
<evidence type="ECO:0000313" key="1">
    <source>
        <dbReference type="EMBL" id="RXH83996.1"/>
    </source>
</evidence>
<proteinExistence type="predicted"/>
<dbReference type="Proteomes" id="UP000290289">
    <property type="component" value="Chromosome 11"/>
</dbReference>
<dbReference type="PANTHER" id="PTHR23070">
    <property type="entry name" value="BCS1 AAA-TYPE ATPASE"/>
    <property type="match status" value="1"/>
</dbReference>
<dbReference type="STRING" id="3750.A0A498IKX3"/>
<dbReference type="EMBL" id="RDQH01000337">
    <property type="protein sequence ID" value="RXH83996.1"/>
    <property type="molecule type" value="Genomic_DNA"/>
</dbReference>
<name>A0A498IKX3_MALDO</name>
<protein>
    <submittedName>
        <fullName evidence="1">Uncharacterized protein</fullName>
    </submittedName>
</protein>
<dbReference type="InterPro" id="IPR050747">
    <property type="entry name" value="Mitochondrial_chaperone_BCS1"/>
</dbReference>
<accession>A0A498IKX3</accession>
<comment type="caution">
    <text evidence="1">The sequence shown here is derived from an EMBL/GenBank/DDBJ whole genome shotgun (WGS) entry which is preliminary data.</text>
</comment>
<keyword evidence="2" id="KW-1185">Reference proteome</keyword>
<dbReference type="InterPro" id="IPR027417">
    <property type="entry name" value="P-loop_NTPase"/>
</dbReference>
<gene>
    <name evidence="1" type="ORF">DVH24_026895</name>
</gene>
<evidence type="ECO:0000313" key="2">
    <source>
        <dbReference type="Proteomes" id="UP000290289"/>
    </source>
</evidence>
<dbReference type="AlphaFoldDB" id="A0A498IKX3"/>
<dbReference type="Gene3D" id="3.40.50.300">
    <property type="entry name" value="P-loop containing nucleotide triphosphate hydrolases"/>
    <property type="match status" value="1"/>
</dbReference>
<organism evidence="1 2">
    <name type="scientific">Malus domestica</name>
    <name type="common">Apple</name>
    <name type="synonym">Pyrus malus</name>
    <dbReference type="NCBI Taxonomy" id="3750"/>
    <lineage>
        <taxon>Eukaryota</taxon>
        <taxon>Viridiplantae</taxon>
        <taxon>Streptophyta</taxon>
        <taxon>Embryophyta</taxon>
        <taxon>Tracheophyta</taxon>
        <taxon>Spermatophyta</taxon>
        <taxon>Magnoliopsida</taxon>
        <taxon>eudicotyledons</taxon>
        <taxon>Gunneridae</taxon>
        <taxon>Pentapetalae</taxon>
        <taxon>rosids</taxon>
        <taxon>fabids</taxon>
        <taxon>Rosales</taxon>
        <taxon>Rosaceae</taxon>
        <taxon>Amygdaloideae</taxon>
        <taxon>Maleae</taxon>
        <taxon>Malus</taxon>
    </lineage>
</organism>